<evidence type="ECO:0000256" key="1">
    <source>
        <dbReference type="SAM" id="MobiDB-lite"/>
    </source>
</evidence>
<sequence>MQACRVRGVTGTYQFAPPEVQRWYEWEKILPVNIFDFTMFGSERYWKERAAEEEEEESPQADAEEGVEPEGYDPQRADSWAVGNVIRTLLHEESYADDWDELHDFSLWMKKERPNMDEALKWLDFSLWLKRERPNMDEALKWLDSDFGRDVPPIEEEENEIFRSEEVTFFESIRI</sequence>
<dbReference type="EMBL" id="CM032187">
    <property type="protein sequence ID" value="KAG7089327.1"/>
    <property type="molecule type" value="Genomic_DNA"/>
</dbReference>
<dbReference type="Proteomes" id="UP001049176">
    <property type="component" value="Chromosome 7"/>
</dbReference>
<dbReference type="AlphaFoldDB" id="A0A9P7UP37"/>
<dbReference type="KEGG" id="more:E1B28_011024"/>
<comment type="caution">
    <text evidence="2">The sequence shown here is derived from an EMBL/GenBank/DDBJ whole genome shotgun (WGS) entry which is preliminary data.</text>
</comment>
<name>A0A9P7UP37_9AGAR</name>
<proteinExistence type="predicted"/>
<keyword evidence="3" id="KW-1185">Reference proteome</keyword>
<organism evidence="2 3">
    <name type="scientific">Marasmius oreades</name>
    <name type="common">fairy-ring Marasmius</name>
    <dbReference type="NCBI Taxonomy" id="181124"/>
    <lineage>
        <taxon>Eukaryota</taxon>
        <taxon>Fungi</taxon>
        <taxon>Dikarya</taxon>
        <taxon>Basidiomycota</taxon>
        <taxon>Agaricomycotina</taxon>
        <taxon>Agaricomycetes</taxon>
        <taxon>Agaricomycetidae</taxon>
        <taxon>Agaricales</taxon>
        <taxon>Marasmiineae</taxon>
        <taxon>Marasmiaceae</taxon>
        <taxon>Marasmius</taxon>
    </lineage>
</organism>
<evidence type="ECO:0008006" key="4">
    <source>
        <dbReference type="Google" id="ProtNLM"/>
    </source>
</evidence>
<dbReference type="RefSeq" id="XP_043005797.1">
    <property type="nucleotide sequence ID" value="XM_043156013.1"/>
</dbReference>
<reference evidence="2" key="1">
    <citation type="journal article" date="2021" name="Genome Biol. Evol.">
        <title>The assembled and annotated genome of the fairy-ring fungus Marasmius oreades.</title>
        <authorList>
            <person name="Hiltunen M."/>
            <person name="Ament-Velasquez S.L."/>
            <person name="Johannesson H."/>
        </authorList>
    </citation>
    <scope>NUCLEOTIDE SEQUENCE</scope>
    <source>
        <strain evidence="2">03SP1</strain>
    </source>
</reference>
<evidence type="ECO:0000313" key="3">
    <source>
        <dbReference type="Proteomes" id="UP001049176"/>
    </source>
</evidence>
<gene>
    <name evidence="2" type="ORF">E1B28_011024</name>
</gene>
<evidence type="ECO:0000313" key="2">
    <source>
        <dbReference type="EMBL" id="KAG7089327.1"/>
    </source>
</evidence>
<feature type="compositionally biased region" description="Acidic residues" evidence="1">
    <location>
        <begin position="51"/>
        <end position="71"/>
    </location>
</feature>
<dbReference type="GeneID" id="66080099"/>
<accession>A0A9P7UP37</accession>
<protein>
    <recommendedName>
        <fullName evidence="4">Protein kinase domain-containing protein</fullName>
    </recommendedName>
</protein>
<feature type="region of interest" description="Disordered" evidence="1">
    <location>
        <begin position="48"/>
        <end position="78"/>
    </location>
</feature>